<accession>A0A926JT10</accession>
<name>A0A926JT10_9FLAO</name>
<feature type="non-terminal residue" evidence="1">
    <location>
        <position position="201"/>
    </location>
</feature>
<comment type="caution">
    <text evidence="1">The sequence shown here is derived from an EMBL/GenBank/DDBJ whole genome shotgun (WGS) entry which is preliminary data.</text>
</comment>
<evidence type="ECO:0000313" key="1">
    <source>
        <dbReference type="EMBL" id="MBC9796831.1"/>
    </source>
</evidence>
<keyword evidence="2" id="KW-1185">Reference proteome</keyword>
<reference evidence="1 2" key="1">
    <citation type="submission" date="2020-09" db="EMBL/GenBank/DDBJ databases">
        <title>Sinomicrobium weinanense sp. nov., a halophilic bacteria isolated from saline-alkali soil.</title>
        <authorList>
            <person name="Wu P."/>
            <person name="Ren H."/>
            <person name="Mei Y."/>
            <person name="Liang Y."/>
            <person name="Chen Z."/>
        </authorList>
    </citation>
    <scope>NUCLEOTIDE SEQUENCE [LARGE SCALE GENOMIC DNA]</scope>
    <source>
        <strain evidence="1 2">FJxs</strain>
    </source>
</reference>
<dbReference type="EMBL" id="JACVDC010000038">
    <property type="protein sequence ID" value="MBC9796831.1"/>
    <property type="molecule type" value="Genomic_DNA"/>
</dbReference>
<organism evidence="1 2">
    <name type="scientific">Sinomicrobium weinanense</name>
    <dbReference type="NCBI Taxonomy" id="2842200"/>
    <lineage>
        <taxon>Bacteria</taxon>
        <taxon>Pseudomonadati</taxon>
        <taxon>Bacteroidota</taxon>
        <taxon>Flavobacteriia</taxon>
        <taxon>Flavobacteriales</taxon>
        <taxon>Flavobacteriaceae</taxon>
        <taxon>Sinomicrobium</taxon>
    </lineage>
</organism>
<gene>
    <name evidence="1" type="ORF">IBL28_12700</name>
</gene>
<evidence type="ECO:0000313" key="2">
    <source>
        <dbReference type="Proteomes" id="UP000653730"/>
    </source>
</evidence>
<proteinExistence type="predicted"/>
<dbReference type="PROSITE" id="PS51257">
    <property type="entry name" value="PROKAR_LIPOPROTEIN"/>
    <property type="match status" value="1"/>
</dbReference>
<protein>
    <submittedName>
        <fullName evidence="1">Uncharacterized protein</fullName>
    </submittedName>
</protein>
<dbReference type="AlphaFoldDB" id="A0A926JT10"/>
<dbReference type="Proteomes" id="UP000653730">
    <property type="component" value="Unassembled WGS sequence"/>
</dbReference>
<sequence length="201" mass="22546">MKPTYLITAFFALAGLSCSDQDQDMPQMEEAPVSKEFSVSTPTNDVTFSYTDESSFVSRLSSYGYKTPVQLNLNRTASKSGYNSVYGFNIPADRQVTGFKWNSGDEQTTDWRPQGITGFQWGGRRFLLTTWYGIGPAQIPGVENKHKGVRVSLVDITDMNNIKYRHILLVQDKNNRFYKEDSAYTQLGEFGPVRIHAGGVA</sequence>